<accession>A0AAE1XNG1</accession>
<name>A0AAE1XNG1_9LAMI</name>
<keyword evidence="2" id="KW-1185">Reference proteome</keyword>
<organism evidence="1 2">
    <name type="scientific">Sesamum alatum</name>
    <dbReference type="NCBI Taxonomy" id="300844"/>
    <lineage>
        <taxon>Eukaryota</taxon>
        <taxon>Viridiplantae</taxon>
        <taxon>Streptophyta</taxon>
        <taxon>Embryophyta</taxon>
        <taxon>Tracheophyta</taxon>
        <taxon>Spermatophyta</taxon>
        <taxon>Magnoliopsida</taxon>
        <taxon>eudicotyledons</taxon>
        <taxon>Gunneridae</taxon>
        <taxon>Pentapetalae</taxon>
        <taxon>asterids</taxon>
        <taxon>lamiids</taxon>
        <taxon>Lamiales</taxon>
        <taxon>Pedaliaceae</taxon>
        <taxon>Sesamum</taxon>
    </lineage>
</organism>
<dbReference type="EMBL" id="JACGWO010000011">
    <property type="protein sequence ID" value="KAK4415074.1"/>
    <property type="molecule type" value="Genomic_DNA"/>
</dbReference>
<comment type="caution">
    <text evidence="1">The sequence shown here is derived from an EMBL/GenBank/DDBJ whole genome shotgun (WGS) entry which is preliminary data.</text>
</comment>
<evidence type="ECO:0000313" key="1">
    <source>
        <dbReference type="EMBL" id="KAK4415074.1"/>
    </source>
</evidence>
<dbReference type="AlphaFoldDB" id="A0AAE1XNG1"/>
<proteinExistence type="predicted"/>
<evidence type="ECO:0000313" key="2">
    <source>
        <dbReference type="Proteomes" id="UP001293254"/>
    </source>
</evidence>
<reference evidence="1" key="2">
    <citation type="journal article" date="2024" name="Plant">
        <title>Genomic evolution and insights into agronomic trait innovations of Sesamum species.</title>
        <authorList>
            <person name="Miao H."/>
            <person name="Wang L."/>
            <person name="Qu L."/>
            <person name="Liu H."/>
            <person name="Sun Y."/>
            <person name="Le M."/>
            <person name="Wang Q."/>
            <person name="Wei S."/>
            <person name="Zheng Y."/>
            <person name="Lin W."/>
            <person name="Duan Y."/>
            <person name="Cao H."/>
            <person name="Xiong S."/>
            <person name="Wang X."/>
            <person name="Wei L."/>
            <person name="Li C."/>
            <person name="Ma Q."/>
            <person name="Ju M."/>
            <person name="Zhao R."/>
            <person name="Li G."/>
            <person name="Mu C."/>
            <person name="Tian Q."/>
            <person name="Mei H."/>
            <person name="Zhang T."/>
            <person name="Gao T."/>
            <person name="Zhang H."/>
        </authorList>
    </citation>
    <scope>NUCLEOTIDE SEQUENCE</scope>
    <source>
        <strain evidence="1">3651</strain>
    </source>
</reference>
<dbReference type="Proteomes" id="UP001293254">
    <property type="component" value="Unassembled WGS sequence"/>
</dbReference>
<reference evidence="1" key="1">
    <citation type="submission" date="2020-06" db="EMBL/GenBank/DDBJ databases">
        <authorList>
            <person name="Li T."/>
            <person name="Hu X."/>
            <person name="Zhang T."/>
            <person name="Song X."/>
            <person name="Zhang H."/>
            <person name="Dai N."/>
            <person name="Sheng W."/>
            <person name="Hou X."/>
            <person name="Wei L."/>
        </authorList>
    </citation>
    <scope>NUCLEOTIDE SEQUENCE</scope>
    <source>
        <strain evidence="1">3651</strain>
        <tissue evidence="1">Leaf</tissue>
    </source>
</reference>
<protein>
    <recommendedName>
        <fullName evidence="3">DUF4283 domain-containing protein</fullName>
    </recommendedName>
</protein>
<gene>
    <name evidence="1" type="ORF">Salat_2614500</name>
</gene>
<sequence length="142" mass="16601">MLAGQLLSHHSINFDALKNILVQLSRLVQGLVICKVMVDRFCLVFSHVDDLKCTMEMRPWTFGCNLLLLQWVPCEDDPTTDDLDWSPFFIHVLDVRFVQRTIDVVRYIGWYLDAWRMRGLLIKILLGGKQFAYTSLLLFDIH</sequence>
<evidence type="ECO:0008006" key="3">
    <source>
        <dbReference type="Google" id="ProtNLM"/>
    </source>
</evidence>